<keyword evidence="8" id="KW-0282">Flagellum</keyword>
<keyword evidence="9" id="KW-1185">Reference proteome</keyword>
<dbReference type="GO" id="GO:0005576">
    <property type="term" value="C:extracellular region"/>
    <property type="evidence" value="ECO:0007669"/>
    <property type="project" value="UniProtKB-SubCell"/>
</dbReference>
<keyword evidence="8" id="KW-0966">Cell projection</keyword>
<dbReference type="Pfam" id="PF02465">
    <property type="entry name" value="FliD_N"/>
    <property type="match status" value="1"/>
</dbReference>
<organism evidence="8 9">
    <name type="scientific">Cellulomonas rhizosphaerae</name>
    <dbReference type="NCBI Taxonomy" id="2293719"/>
    <lineage>
        <taxon>Bacteria</taxon>
        <taxon>Bacillati</taxon>
        <taxon>Actinomycetota</taxon>
        <taxon>Actinomycetes</taxon>
        <taxon>Micrococcales</taxon>
        <taxon>Cellulomonadaceae</taxon>
        <taxon>Cellulomonas</taxon>
    </lineage>
</organism>
<dbReference type="GO" id="GO:0009421">
    <property type="term" value="C:bacterial-type flagellum filament cap"/>
    <property type="evidence" value="ECO:0007669"/>
    <property type="project" value="InterPro"/>
</dbReference>
<evidence type="ECO:0000259" key="7">
    <source>
        <dbReference type="Pfam" id="PF07195"/>
    </source>
</evidence>
<feature type="domain" description="Flagellar hook-associated protein 2 C-terminal" evidence="7">
    <location>
        <begin position="208"/>
        <end position="433"/>
    </location>
</feature>
<evidence type="ECO:0000256" key="3">
    <source>
        <dbReference type="ARBA" id="ARBA00023054"/>
    </source>
</evidence>
<evidence type="ECO:0000256" key="1">
    <source>
        <dbReference type="ARBA" id="ARBA00009764"/>
    </source>
</evidence>
<name>A0A413RQ08_9CELL</name>
<keyword evidence="5" id="KW-0964">Secreted</keyword>
<dbReference type="GO" id="GO:0009424">
    <property type="term" value="C:bacterial-type flagellum hook"/>
    <property type="evidence" value="ECO:0007669"/>
    <property type="project" value="UniProtKB-UniRule"/>
</dbReference>
<sequence>MATLGIDGLVSGLDTTSLINQLMQAESGPQTLLKAKQTATTSLVTALQALNTKVSSLGDAATKAATASSWQVTKATSSATSVTATTSAGASAAALSFTVDKVATSQVSLASYDDLVAGLGGATTLTLRRPDGTTTEVAVGSSAADLAKNITGSGAGVSAAVVTANGTTRLQLTGKTPGEANAFELFAGKAEDVVDGQPALAATPLRAASDAAITLWAGTAGAQQVTSSTNTFADVLTGVSISVSTVEAAPVTLDVARDTAAVTSLASGLVGSLGVVLSEITSRTTATTTTDTDGRTVVSGGLFSGESSTRDLQQRLQQAASYPVDGISPSTVGIVVGRDGTFTFDQTTFEAALAADPAKVQKVVSGLAQRVADVATRTSDKVDGSLTLQIAGQQTLVSDMGDQIAGWDVRLALRRESLQRTYSALEVTLSGLQSQSSWLSSQLASLSTSSS</sequence>
<protein>
    <recommendedName>
        <fullName evidence="5">Flagellar hook-associated protein 2</fullName>
        <shortName evidence="5">HAP2</shortName>
    </recommendedName>
    <alternativeName>
        <fullName evidence="5">Flagellar cap protein</fullName>
    </alternativeName>
</protein>
<dbReference type="RefSeq" id="WP_118766071.1">
    <property type="nucleotide sequence ID" value="NZ_QWKP01000124.1"/>
</dbReference>
<evidence type="ECO:0000313" key="8">
    <source>
        <dbReference type="EMBL" id="RHA44014.1"/>
    </source>
</evidence>
<dbReference type="AlphaFoldDB" id="A0A413RQ08"/>
<keyword evidence="8" id="KW-0969">Cilium</keyword>
<dbReference type="Pfam" id="PF07195">
    <property type="entry name" value="FliD_C"/>
    <property type="match status" value="1"/>
</dbReference>
<comment type="similarity">
    <text evidence="1 5">Belongs to the FliD family.</text>
</comment>
<keyword evidence="3" id="KW-0175">Coiled coil</keyword>
<feature type="domain" description="Flagellar hook-associated protein 2 N-terminal" evidence="6">
    <location>
        <begin position="11"/>
        <end position="106"/>
    </location>
</feature>
<reference evidence="8 9" key="1">
    <citation type="submission" date="2018-08" db="EMBL/GenBank/DDBJ databases">
        <title>Cellulomonas rhizosphaerae sp. nov., a novel actinomycete isolated from soil.</title>
        <authorList>
            <person name="Tian Y."/>
        </authorList>
    </citation>
    <scope>NUCLEOTIDE SEQUENCE [LARGE SCALE GENOMIC DNA]</scope>
    <source>
        <strain evidence="8 9">NEAU-TCZ24</strain>
    </source>
</reference>
<evidence type="ECO:0000256" key="4">
    <source>
        <dbReference type="ARBA" id="ARBA00023143"/>
    </source>
</evidence>
<dbReference type="PANTHER" id="PTHR30288">
    <property type="entry name" value="FLAGELLAR CAP/ASSEMBLY PROTEIN FLID"/>
    <property type="match status" value="1"/>
</dbReference>
<dbReference type="InterPro" id="IPR010809">
    <property type="entry name" value="FliD_C"/>
</dbReference>
<dbReference type="InterPro" id="IPR040026">
    <property type="entry name" value="FliD"/>
</dbReference>
<dbReference type="OrthoDB" id="5241527at2"/>
<dbReference type="PANTHER" id="PTHR30288:SF0">
    <property type="entry name" value="FLAGELLAR HOOK-ASSOCIATED PROTEIN 2"/>
    <property type="match status" value="1"/>
</dbReference>
<dbReference type="GO" id="GO:0071973">
    <property type="term" value="P:bacterial-type flagellum-dependent cell motility"/>
    <property type="evidence" value="ECO:0007669"/>
    <property type="project" value="TreeGrafter"/>
</dbReference>
<evidence type="ECO:0000259" key="6">
    <source>
        <dbReference type="Pfam" id="PF02465"/>
    </source>
</evidence>
<comment type="caution">
    <text evidence="8">The sequence shown here is derived from an EMBL/GenBank/DDBJ whole genome shotgun (WGS) entry which is preliminary data.</text>
</comment>
<dbReference type="GO" id="GO:0007155">
    <property type="term" value="P:cell adhesion"/>
    <property type="evidence" value="ECO:0007669"/>
    <property type="project" value="InterPro"/>
</dbReference>
<evidence type="ECO:0000256" key="5">
    <source>
        <dbReference type="RuleBase" id="RU362066"/>
    </source>
</evidence>
<dbReference type="InterPro" id="IPR003481">
    <property type="entry name" value="FliD_N"/>
</dbReference>
<keyword evidence="4 5" id="KW-0975">Bacterial flagellum</keyword>
<comment type="subunit">
    <text evidence="2 5">Homopentamer.</text>
</comment>
<proteinExistence type="inferred from homology"/>
<gene>
    <name evidence="8" type="ORF">D1825_03430</name>
</gene>
<evidence type="ECO:0000256" key="2">
    <source>
        <dbReference type="ARBA" id="ARBA00011255"/>
    </source>
</evidence>
<dbReference type="EMBL" id="QWKP01000124">
    <property type="protein sequence ID" value="RHA44014.1"/>
    <property type="molecule type" value="Genomic_DNA"/>
</dbReference>
<comment type="subcellular location">
    <subcellularLocation>
        <location evidence="5">Secreted</location>
    </subcellularLocation>
    <subcellularLocation>
        <location evidence="5">Bacterial flagellum</location>
    </subcellularLocation>
</comment>
<evidence type="ECO:0000313" key="9">
    <source>
        <dbReference type="Proteomes" id="UP000283374"/>
    </source>
</evidence>
<comment type="function">
    <text evidence="5">Required for morphogenesis and for the elongation of the flagellar filament by facilitating polymerization of the flagellin monomers at the tip of growing filament. Forms a capping structure, which prevents flagellin subunits (transported through the central channel of the flagellum) from leaking out without polymerization at the distal end.</text>
</comment>
<dbReference type="Proteomes" id="UP000283374">
    <property type="component" value="Unassembled WGS sequence"/>
</dbReference>
<accession>A0A413RQ08</accession>